<keyword evidence="1" id="KW-0396">Initiation factor</keyword>
<evidence type="ECO:0000256" key="4">
    <source>
        <dbReference type="ARBA" id="ARBA00022917"/>
    </source>
</evidence>
<protein>
    <submittedName>
        <fullName evidence="5">Eukaryotic translation initiation factor 2A (inferred by orthology to a C. elegans protein)</fullName>
    </submittedName>
</protein>
<accession>A0A0M3J3N7</accession>
<dbReference type="PANTHER" id="PTHR13227">
    <property type="entry name" value="EUKARYOTIC TRANSLATION INITIATION FACTOR 2A"/>
    <property type="match status" value="1"/>
</dbReference>
<sequence length="155" mass="17964">LIRQNESNFRNPKATPCRVFQFSNSGQYFCYCDSVRTVLVESTTGKEILNVELPRTQQILFSPKDRLMATFEPYAVYGGTHLTTLIAQKHVILNAHFISESFFHLFSLISIFECRNSWKIQWTDDEVYSIRLCGSEILVHKYNAFGELEVIITQI</sequence>
<keyword evidence="3" id="KW-0677">Repeat</keyword>
<reference evidence="5" key="1">
    <citation type="submission" date="2017-02" db="UniProtKB">
        <authorList>
            <consortium name="WormBaseParasite"/>
        </authorList>
    </citation>
    <scope>IDENTIFICATION</scope>
</reference>
<keyword evidence="2" id="KW-0853">WD repeat</keyword>
<dbReference type="AlphaFoldDB" id="A0A0M3J3N7"/>
<dbReference type="WBParaSite" id="ASIM_0000215001-mRNA-1">
    <property type="protein sequence ID" value="ASIM_0000215001-mRNA-1"/>
    <property type="gene ID" value="ASIM_0000215001"/>
</dbReference>
<evidence type="ECO:0000256" key="1">
    <source>
        <dbReference type="ARBA" id="ARBA00022540"/>
    </source>
</evidence>
<organism evidence="5">
    <name type="scientific">Anisakis simplex</name>
    <name type="common">Herring worm</name>
    <dbReference type="NCBI Taxonomy" id="6269"/>
    <lineage>
        <taxon>Eukaryota</taxon>
        <taxon>Metazoa</taxon>
        <taxon>Ecdysozoa</taxon>
        <taxon>Nematoda</taxon>
        <taxon>Chromadorea</taxon>
        <taxon>Rhabditida</taxon>
        <taxon>Spirurina</taxon>
        <taxon>Ascaridomorpha</taxon>
        <taxon>Ascaridoidea</taxon>
        <taxon>Anisakidae</taxon>
        <taxon>Anisakis</taxon>
        <taxon>Anisakis simplex complex</taxon>
    </lineage>
</organism>
<dbReference type="GO" id="GO:0043022">
    <property type="term" value="F:ribosome binding"/>
    <property type="evidence" value="ECO:0007669"/>
    <property type="project" value="TreeGrafter"/>
</dbReference>
<name>A0A0M3J3N7_ANISI</name>
<dbReference type="PANTHER" id="PTHR13227:SF0">
    <property type="entry name" value="EUKARYOTIC TRANSLATION INITIATION FACTOR 2A"/>
    <property type="match status" value="1"/>
</dbReference>
<dbReference type="GO" id="GO:0003729">
    <property type="term" value="F:mRNA binding"/>
    <property type="evidence" value="ECO:0007669"/>
    <property type="project" value="TreeGrafter"/>
</dbReference>
<evidence type="ECO:0000256" key="2">
    <source>
        <dbReference type="ARBA" id="ARBA00022574"/>
    </source>
</evidence>
<dbReference type="GO" id="GO:0022627">
    <property type="term" value="C:cytosolic small ribosomal subunit"/>
    <property type="evidence" value="ECO:0007669"/>
    <property type="project" value="TreeGrafter"/>
</dbReference>
<evidence type="ECO:0000256" key="3">
    <source>
        <dbReference type="ARBA" id="ARBA00022737"/>
    </source>
</evidence>
<dbReference type="GO" id="GO:0000049">
    <property type="term" value="F:tRNA binding"/>
    <property type="evidence" value="ECO:0007669"/>
    <property type="project" value="TreeGrafter"/>
</dbReference>
<evidence type="ECO:0000313" key="5">
    <source>
        <dbReference type="WBParaSite" id="ASIM_0000215001-mRNA-1"/>
    </source>
</evidence>
<dbReference type="GO" id="GO:0003743">
    <property type="term" value="F:translation initiation factor activity"/>
    <property type="evidence" value="ECO:0007669"/>
    <property type="project" value="UniProtKB-KW"/>
</dbReference>
<keyword evidence="4" id="KW-0648">Protein biosynthesis</keyword>
<dbReference type="InterPro" id="IPR011387">
    <property type="entry name" value="TIF2A"/>
</dbReference>
<proteinExistence type="predicted"/>